<name>A0ACB8RN51_9AGAM</name>
<reference evidence="1" key="2">
    <citation type="journal article" date="2022" name="New Phytol.">
        <title>Evolutionary transition to the ectomycorrhizal habit in the genomes of a hyperdiverse lineage of mushroom-forming fungi.</title>
        <authorList>
            <person name="Looney B."/>
            <person name="Miyauchi S."/>
            <person name="Morin E."/>
            <person name="Drula E."/>
            <person name="Courty P.E."/>
            <person name="Kohler A."/>
            <person name="Kuo A."/>
            <person name="LaButti K."/>
            <person name="Pangilinan J."/>
            <person name="Lipzen A."/>
            <person name="Riley R."/>
            <person name="Andreopoulos W."/>
            <person name="He G."/>
            <person name="Johnson J."/>
            <person name="Nolan M."/>
            <person name="Tritt A."/>
            <person name="Barry K.W."/>
            <person name="Grigoriev I.V."/>
            <person name="Nagy L.G."/>
            <person name="Hibbett D."/>
            <person name="Henrissat B."/>
            <person name="Matheny P.B."/>
            <person name="Labbe J."/>
            <person name="Martin F.M."/>
        </authorList>
    </citation>
    <scope>NUCLEOTIDE SEQUENCE</scope>
    <source>
        <strain evidence="1">FP105234-sp</strain>
    </source>
</reference>
<organism evidence="1 2">
    <name type="scientific">Auriscalpium vulgare</name>
    <dbReference type="NCBI Taxonomy" id="40419"/>
    <lineage>
        <taxon>Eukaryota</taxon>
        <taxon>Fungi</taxon>
        <taxon>Dikarya</taxon>
        <taxon>Basidiomycota</taxon>
        <taxon>Agaricomycotina</taxon>
        <taxon>Agaricomycetes</taxon>
        <taxon>Russulales</taxon>
        <taxon>Auriscalpiaceae</taxon>
        <taxon>Auriscalpium</taxon>
    </lineage>
</organism>
<proteinExistence type="predicted"/>
<comment type="caution">
    <text evidence="1">The sequence shown here is derived from an EMBL/GenBank/DDBJ whole genome shotgun (WGS) entry which is preliminary data.</text>
</comment>
<dbReference type="Proteomes" id="UP000814033">
    <property type="component" value="Unassembled WGS sequence"/>
</dbReference>
<gene>
    <name evidence="1" type="ORF">FA95DRAFT_1560947</name>
</gene>
<accession>A0ACB8RN51</accession>
<reference evidence="1" key="1">
    <citation type="submission" date="2021-02" db="EMBL/GenBank/DDBJ databases">
        <authorList>
            <consortium name="DOE Joint Genome Institute"/>
            <person name="Ahrendt S."/>
            <person name="Looney B.P."/>
            <person name="Miyauchi S."/>
            <person name="Morin E."/>
            <person name="Drula E."/>
            <person name="Courty P.E."/>
            <person name="Chicoki N."/>
            <person name="Fauchery L."/>
            <person name="Kohler A."/>
            <person name="Kuo A."/>
            <person name="Labutti K."/>
            <person name="Pangilinan J."/>
            <person name="Lipzen A."/>
            <person name="Riley R."/>
            <person name="Andreopoulos W."/>
            <person name="He G."/>
            <person name="Johnson J."/>
            <person name="Barry K.W."/>
            <person name="Grigoriev I.V."/>
            <person name="Nagy L."/>
            <person name="Hibbett D."/>
            <person name="Henrissat B."/>
            <person name="Matheny P.B."/>
            <person name="Labbe J."/>
            <person name="Martin F."/>
        </authorList>
    </citation>
    <scope>NUCLEOTIDE SEQUENCE</scope>
    <source>
        <strain evidence="1">FP105234-sp</strain>
    </source>
</reference>
<sequence>MSSRGDPKRPFVYQGEPVFSTYQRWVLSGRAYAFYSRDVARKPSRWTLSRFFTELFDHCFPTNFRTVQREKYLAFRQMGHPVRNYRRDLEDLADSVGRISKRDFVIRFWQGADLYLRIKWAENGYDPEESSIGELEQSADRFEKAAKMRDDEESRWLGDHDYSEDDPSSTSSTSDASEPQELSIGPQEDVLNVEMWDI</sequence>
<evidence type="ECO:0000313" key="2">
    <source>
        <dbReference type="Proteomes" id="UP000814033"/>
    </source>
</evidence>
<evidence type="ECO:0000313" key="1">
    <source>
        <dbReference type="EMBL" id="KAI0045669.1"/>
    </source>
</evidence>
<protein>
    <submittedName>
        <fullName evidence="1">Uncharacterized protein</fullName>
    </submittedName>
</protein>
<dbReference type="EMBL" id="MU275945">
    <property type="protein sequence ID" value="KAI0045669.1"/>
    <property type="molecule type" value="Genomic_DNA"/>
</dbReference>
<keyword evidence="2" id="KW-1185">Reference proteome</keyword>